<dbReference type="Pfam" id="PF00196">
    <property type="entry name" value="GerE"/>
    <property type="match status" value="1"/>
</dbReference>
<protein>
    <submittedName>
        <fullName evidence="9">Two-component system response regulator DctR</fullName>
    </submittedName>
</protein>
<evidence type="ECO:0000256" key="3">
    <source>
        <dbReference type="ARBA" id="ARBA00023015"/>
    </source>
</evidence>
<evidence type="ECO:0000313" key="9">
    <source>
        <dbReference type="EMBL" id="MBB6211008.1"/>
    </source>
</evidence>
<evidence type="ECO:0000256" key="2">
    <source>
        <dbReference type="ARBA" id="ARBA00023012"/>
    </source>
</evidence>
<dbReference type="RefSeq" id="WP_311769131.1">
    <property type="nucleotide sequence ID" value="NZ_JACIIX010000008.1"/>
</dbReference>
<dbReference type="GO" id="GO:0000160">
    <property type="term" value="P:phosphorelay signal transduction system"/>
    <property type="evidence" value="ECO:0007669"/>
    <property type="project" value="UniProtKB-KW"/>
</dbReference>
<dbReference type="SMART" id="SM00421">
    <property type="entry name" value="HTH_LUXR"/>
    <property type="match status" value="1"/>
</dbReference>
<dbReference type="InterPro" id="IPR001789">
    <property type="entry name" value="Sig_transdc_resp-reg_receiver"/>
</dbReference>
<dbReference type="PROSITE" id="PS50043">
    <property type="entry name" value="HTH_LUXR_2"/>
    <property type="match status" value="1"/>
</dbReference>
<dbReference type="GO" id="GO:0003677">
    <property type="term" value="F:DNA binding"/>
    <property type="evidence" value="ECO:0007669"/>
    <property type="project" value="UniProtKB-KW"/>
</dbReference>
<sequence length="216" mass="23789">MTSQPDVPVFTDAPPASDTSCVYIVDDDEAIRDALVWLLQSRDVPARAFASAEEFLTLWSPDTAGCLLLDIRMDGMSGLALFDRLRDAGNRMPVIFLTGHGDVPIAVASLKKGAHDFVEKPFNDNELVDRIIEALRLDASSRSQNSARQDAAARLASLSPRERQVMDKIIEGKLNKIIADELAISMRTVEMHRAHVFEKMGVKNSVELARMLALLG</sequence>
<keyword evidence="5" id="KW-0804">Transcription</keyword>
<reference evidence="9 10" key="1">
    <citation type="submission" date="2020-08" db="EMBL/GenBank/DDBJ databases">
        <title>Genomic Encyclopedia of Type Strains, Phase IV (KMG-IV): sequencing the most valuable type-strain genomes for metagenomic binning, comparative biology and taxonomic classification.</title>
        <authorList>
            <person name="Goeker M."/>
        </authorList>
    </citation>
    <scope>NUCLEOTIDE SEQUENCE [LARGE SCALE GENOMIC DNA]</scope>
    <source>
        <strain evidence="9 10">DSM 11590</strain>
    </source>
</reference>
<keyword evidence="1 6" id="KW-0597">Phosphoprotein</keyword>
<dbReference type="Gene3D" id="3.40.50.2300">
    <property type="match status" value="1"/>
</dbReference>
<dbReference type="PRINTS" id="PR00038">
    <property type="entry name" value="HTHLUXR"/>
</dbReference>
<dbReference type="SMART" id="SM00448">
    <property type="entry name" value="REC"/>
    <property type="match status" value="1"/>
</dbReference>
<dbReference type="EMBL" id="JACIIX010000008">
    <property type="protein sequence ID" value="MBB6211008.1"/>
    <property type="molecule type" value="Genomic_DNA"/>
</dbReference>
<feature type="domain" description="HTH luxR-type" evidence="7">
    <location>
        <begin position="151"/>
        <end position="216"/>
    </location>
</feature>
<dbReference type="Pfam" id="PF00072">
    <property type="entry name" value="Response_reg"/>
    <property type="match status" value="1"/>
</dbReference>
<evidence type="ECO:0000256" key="6">
    <source>
        <dbReference type="PROSITE-ProRule" id="PRU00169"/>
    </source>
</evidence>
<dbReference type="PANTHER" id="PTHR44688:SF16">
    <property type="entry name" value="DNA-BINDING TRANSCRIPTIONAL ACTIVATOR DEVR_DOSR"/>
    <property type="match status" value="1"/>
</dbReference>
<dbReference type="PANTHER" id="PTHR44688">
    <property type="entry name" value="DNA-BINDING TRANSCRIPTIONAL ACTIVATOR DEVR_DOSR"/>
    <property type="match status" value="1"/>
</dbReference>
<organism evidence="9 10">
    <name type="scientific">Novispirillum itersonii</name>
    <name type="common">Aquaspirillum itersonii</name>
    <dbReference type="NCBI Taxonomy" id="189"/>
    <lineage>
        <taxon>Bacteria</taxon>
        <taxon>Pseudomonadati</taxon>
        <taxon>Pseudomonadota</taxon>
        <taxon>Alphaproteobacteria</taxon>
        <taxon>Rhodospirillales</taxon>
        <taxon>Novispirillaceae</taxon>
        <taxon>Novispirillum</taxon>
    </lineage>
</organism>
<dbReference type="AlphaFoldDB" id="A0A7X0DME8"/>
<dbReference type="CDD" id="cd06170">
    <property type="entry name" value="LuxR_C_like"/>
    <property type="match status" value="1"/>
</dbReference>
<dbReference type="GO" id="GO:0006355">
    <property type="term" value="P:regulation of DNA-templated transcription"/>
    <property type="evidence" value="ECO:0007669"/>
    <property type="project" value="InterPro"/>
</dbReference>
<dbReference type="PROSITE" id="PS00622">
    <property type="entry name" value="HTH_LUXR_1"/>
    <property type="match status" value="1"/>
</dbReference>
<keyword evidence="10" id="KW-1185">Reference proteome</keyword>
<proteinExistence type="predicted"/>
<dbReference type="PROSITE" id="PS50110">
    <property type="entry name" value="RESPONSE_REGULATORY"/>
    <property type="match status" value="1"/>
</dbReference>
<keyword evidence="2" id="KW-0902">Two-component regulatory system</keyword>
<dbReference type="FunFam" id="3.40.50.2300:FF:000018">
    <property type="entry name" value="DNA-binding transcriptional regulator NtrC"/>
    <property type="match status" value="1"/>
</dbReference>
<dbReference type="InterPro" id="IPR016032">
    <property type="entry name" value="Sig_transdc_resp-reg_C-effctor"/>
</dbReference>
<dbReference type="SUPFAM" id="SSF46894">
    <property type="entry name" value="C-terminal effector domain of the bipartite response regulators"/>
    <property type="match status" value="1"/>
</dbReference>
<dbReference type="CDD" id="cd17537">
    <property type="entry name" value="REC_FixJ"/>
    <property type="match status" value="1"/>
</dbReference>
<comment type="caution">
    <text evidence="9">The sequence shown here is derived from an EMBL/GenBank/DDBJ whole genome shotgun (WGS) entry which is preliminary data.</text>
</comment>
<accession>A0A7X0DME8</accession>
<evidence type="ECO:0000256" key="5">
    <source>
        <dbReference type="ARBA" id="ARBA00023163"/>
    </source>
</evidence>
<keyword evidence="4" id="KW-0238">DNA-binding</keyword>
<evidence type="ECO:0000256" key="4">
    <source>
        <dbReference type="ARBA" id="ARBA00023125"/>
    </source>
</evidence>
<keyword evidence="3" id="KW-0805">Transcription regulation</keyword>
<dbReference type="InterPro" id="IPR011006">
    <property type="entry name" value="CheY-like_superfamily"/>
</dbReference>
<evidence type="ECO:0000313" key="10">
    <source>
        <dbReference type="Proteomes" id="UP000544872"/>
    </source>
</evidence>
<gene>
    <name evidence="9" type="ORF">FHS48_002438</name>
</gene>
<feature type="modified residue" description="4-aspartylphosphate" evidence="6">
    <location>
        <position position="70"/>
    </location>
</feature>
<dbReference type="Gene3D" id="1.10.10.10">
    <property type="entry name" value="Winged helix-like DNA-binding domain superfamily/Winged helix DNA-binding domain"/>
    <property type="match status" value="1"/>
</dbReference>
<evidence type="ECO:0000259" key="7">
    <source>
        <dbReference type="PROSITE" id="PS50043"/>
    </source>
</evidence>
<dbReference type="InterPro" id="IPR036388">
    <property type="entry name" value="WH-like_DNA-bd_sf"/>
</dbReference>
<name>A0A7X0DME8_NOVIT</name>
<evidence type="ECO:0000256" key="1">
    <source>
        <dbReference type="ARBA" id="ARBA00022553"/>
    </source>
</evidence>
<evidence type="ECO:0000259" key="8">
    <source>
        <dbReference type="PROSITE" id="PS50110"/>
    </source>
</evidence>
<dbReference type="SUPFAM" id="SSF52172">
    <property type="entry name" value="CheY-like"/>
    <property type="match status" value="1"/>
</dbReference>
<dbReference type="Proteomes" id="UP000544872">
    <property type="component" value="Unassembled WGS sequence"/>
</dbReference>
<feature type="domain" description="Response regulatory" evidence="8">
    <location>
        <begin position="21"/>
        <end position="135"/>
    </location>
</feature>
<dbReference type="InterPro" id="IPR000792">
    <property type="entry name" value="Tscrpt_reg_LuxR_C"/>
</dbReference>